<dbReference type="InterPro" id="IPR024702">
    <property type="entry name" value="Uncharacterised_YmfJ"/>
</dbReference>
<sequence>MNNSVLESFGRWKEFLGEHVDKAQSMGFNDDQIANVAAKMGEFLADKVDPKNPEERLLKELWDVGDNEERRTIAKLMVKLADRAH</sequence>
<dbReference type="Pfam" id="PF11588">
    <property type="entry name" value="DUF3243"/>
    <property type="match status" value="1"/>
</dbReference>
<dbReference type="Gene3D" id="1.10.760.20">
    <property type="entry name" value="Protein of unknown function DUF3243"/>
    <property type="match status" value="1"/>
</dbReference>
<accession>A0A1M6U404</accession>
<evidence type="ECO:0000313" key="2">
    <source>
        <dbReference type="Proteomes" id="UP000184016"/>
    </source>
</evidence>
<dbReference type="AlphaFoldDB" id="A0A1M6U404"/>
<dbReference type="PIRSF" id="PIRSF004764">
    <property type="entry name" value="YmfJ"/>
    <property type="match status" value="1"/>
</dbReference>
<dbReference type="STRING" id="1830138.SAMN05443507_11852"/>
<dbReference type="EMBL" id="FRAF01000018">
    <property type="protein sequence ID" value="SHK63916.1"/>
    <property type="molecule type" value="Genomic_DNA"/>
</dbReference>
<dbReference type="Proteomes" id="UP000184016">
    <property type="component" value="Unassembled WGS sequence"/>
</dbReference>
<dbReference type="InterPro" id="IPR038292">
    <property type="entry name" value="YmfJ/YflH_sf"/>
</dbReference>
<proteinExistence type="predicted"/>
<reference evidence="2" key="1">
    <citation type="submission" date="2016-11" db="EMBL/GenBank/DDBJ databases">
        <authorList>
            <person name="Varghese N."/>
            <person name="Submissions S."/>
        </authorList>
    </citation>
    <scope>NUCLEOTIDE SEQUENCE [LARGE SCALE GENOMIC DNA]</scope>
    <source>
        <strain evidence="2">USBA-503</strain>
    </source>
</reference>
<protein>
    <recommendedName>
        <fullName evidence="3">DUF3243 domain-containing protein</fullName>
    </recommendedName>
</protein>
<evidence type="ECO:0008006" key="3">
    <source>
        <dbReference type="Google" id="ProtNLM"/>
    </source>
</evidence>
<organism evidence="1 2">
    <name type="scientific">Alicyclobacillus tolerans</name>
    <dbReference type="NCBI Taxonomy" id="90970"/>
    <lineage>
        <taxon>Bacteria</taxon>
        <taxon>Bacillati</taxon>
        <taxon>Bacillota</taxon>
        <taxon>Bacilli</taxon>
        <taxon>Bacillales</taxon>
        <taxon>Alicyclobacillaceae</taxon>
        <taxon>Alicyclobacillus</taxon>
    </lineage>
</organism>
<evidence type="ECO:0000313" key="1">
    <source>
        <dbReference type="EMBL" id="SHK63916.1"/>
    </source>
</evidence>
<gene>
    <name evidence="1" type="ORF">SAMN05443507_11852</name>
</gene>
<keyword evidence="2" id="KW-1185">Reference proteome</keyword>
<dbReference type="InterPro" id="IPR021637">
    <property type="entry name" value="DUF3243"/>
</dbReference>
<dbReference type="RefSeq" id="WP_072874605.1">
    <property type="nucleotide sequence ID" value="NZ_FRAF01000018.1"/>
</dbReference>
<name>A0A1M6U404_9BACL</name>
<dbReference type="OrthoDB" id="2382009at2"/>